<protein>
    <submittedName>
        <fullName evidence="2">Uncharacterized protein</fullName>
    </submittedName>
</protein>
<keyword evidence="3" id="KW-1185">Reference proteome</keyword>
<reference evidence="2 3" key="1">
    <citation type="journal article" date="2018" name="Biotechnol. Biofuels">
        <title>Integrative visual omics of the white-rot fungus Polyporus brumalis exposes the biotechnological potential of its oxidative enzymes for delignifying raw plant biomass.</title>
        <authorList>
            <person name="Miyauchi S."/>
            <person name="Rancon A."/>
            <person name="Drula E."/>
            <person name="Hage H."/>
            <person name="Chaduli D."/>
            <person name="Favel A."/>
            <person name="Grisel S."/>
            <person name="Henrissat B."/>
            <person name="Herpoel-Gimbert I."/>
            <person name="Ruiz-Duenas F.J."/>
            <person name="Chevret D."/>
            <person name="Hainaut M."/>
            <person name="Lin J."/>
            <person name="Wang M."/>
            <person name="Pangilinan J."/>
            <person name="Lipzen A."/>
            <person name="Lesage-Meessen L."/>
            <person name="Navarro D."/>
            <person name="Riley R."/>
            <person name="Grigoriev I.V."/>
            <person name="Zhou S."/>
            <person name="Raouche S."/>
            <person name="Rosso M.N."/>
        </authorList>
    </citation>
    <scope>NUCLEOTIDE SEQUENCE [LARGE SCALE GENOMIC DNA]</scope>
    <source>
        <strain evidence="2 3">BRFM 1820</strain>
    </source>
</reference>
<dbReference type="EMBL" id="KZ857441">
    <property type="protein sequence ID" value="RDX45122.1"/>
    <property type="molecule type" value="Genomic_DNA"/>
</dbReference>
<dbReference type="AlphaFoldDB" id="A0A371CXU4"/>
<name>A0A371CXU4_9APHY</name>
<dbReference type="Proteomes" id="UP000256964">
    <property type="component" value="Unassembled WGS sequence"/>
</dbReference>
<gene>
    <name evidence="2" type="ORF">OH76DRAFT_1021729</name>
</gene>
<evidence type="ECO:0000313" key="2">
    <source>
        <dbReference type="EMBL" id="RDX45122.1"/>
    </source>
</evidence>
<accession>A0A371CXU4</accession>
<organism evidence="2 3">
    <name type="scientific">Lentinus brumalis</name>
    <dbReference type="NCBI Taxonomy" id="2498619"/>
    <lineage>
        <taxon>Eukaryota</taxon>
        <taxon>Fungi</taxon>
        <taxon>Dikarya</taxon>
        <taxon>Basidiomycota</taxon>
        <taxon>Agaricomycotina</taxon>
        <taxon>Agaricomycetes</taxon>
        <taxon>Polyporales</taxon>
        <taxon>Polyporaceae</taxon>
        <taxon>Lentinus</taxon>
    </lineage>
</organism>
<proteinExistence type="predicted"/>
<feature type="region of interest" description="Disordered" evidence="1">
    <location>
        <begin position="46"/>
        <end position="99"/>
    </location>
</feature>
<sequence length="171" mass="18568">MHNASRPSFAVAGCFFHVEYHTAGSLAVQNPRDSWTFRKSATSEGSVGALDLHRPTQDGAQRPTRSLPNVKRSGSRPVRTTSGRLHAPSPPTWTGQSAVPPPRKVGLYSPPLRLCITLELASIAYSWSSRRSPQYASTTKDDGCASSLLALLPHPATRTARCRRCCARSID</sequence>
<evidence type="ECO:0000313" key="3">
    <source>
        <dbReference type="Proteomes" id="UP000256964"/>
    </source>
</evidence>
<evidence type="ECO:0000256" key="1">
    <source>
        <dbReference type="SAM" id="MobiDB-lite"/>
    </source>
</evidence>